<reference evidence="2" key="1">
    <citation type="submission" date="2016-10" db="EMBL/GenBank/DDBJ databases">
        <authorList>
            <person name="Varghese N."/>
            <person name="Submissions S."/>
        </authorList>
    </citation>
    <scope>NUCLEOTIDE SEQUENCE [LARGE SCALE GENOMIC DNA]</scope>
    <source>
        <strain evidence="2">DSM 17101</strain>
    </source>
</reference>
<evidence type="ECO:0000313" key="1">
    <source>
        <dbReference type="EMBL" id="SDP66667.1"/>
    </source>
</evidence>
<evidence type="ECO:0000313" key="2">
    <source>
        <dbReference type="Proteomes" id="UP000199317"/>
    </source>
</evidence>
<dbReference type="OrthoDB" id="9157371at2"/>
<accession>A0A1H0UKB9</accession>
<protein>
    <recommendedName>
        <fullName evidence="3">Nucleotidyltransferase domain-containing protein</fullName>
    </recommendedName>
</protein>
<dbReference type="EMBL" id="FNJL01000020">
    <property type="protein sequence ID" value="SDP66667.1"/>
    <property type="molecule type" value="Genomic_DNA"/>
</dbReference>
<organism evidence="1 2">
    <name type="scientific">Paracidovorax cattleyae</name>
    <dbReference type="NCBI Taxonomy" id="80868"/>
    <lineage>
        <taxon>Bacteria</taxon>
        <taxon>Pseudomonadati</taxon>
        <taxon>Pseudomonadota</taxon>
        <taxon>Betaproteobacteria</taxon>
        <taxon>Burkholderiales</taxon>
        <taxon>Comamonadaceae</taxon>
        <taxon>Paracidovorax</taxon>
    </lineage>
</organism>
<keyword evidence="2" id="KW-1185">Reference proteome</keyword>
<name>A0A1H0UKB9_9BURK</name>
<dbReference type="RefSeq" id="WP_092836139.1">
    <property type="nucleotide sequence ID" value="NZ_CP028290.1"/>
</dbReference>
<dbReference type="AlphaFoldDB" id="A0A1H0UKB9"/>
<evidence type="ECO:0008006" key="3">
    <source>
        <dbReference type="Google" id="ProtNLM"/>
    </source>
</evidence>
<proteinExistence type="predicted"/>
<sequence length="200" mass="22067">MSNALATEIANAAARFVVEEGLEWGPAKRRAVRQLGLPARTALPDNDLVEDAVREYIGLFCADTQPAELRALRELALVWMERMAEFRPHLGGAVWYGTATRLSDIYLQLFCDDCKSAEIALIDHHVDYEPRTVTGFHGESVEALSLSSLAPGLGETVGVHLLVYDLDDLRGALRPDARGRVPRGDARAVRRLLDNEDTSE</sequence>
<gene>
    <name evidence="1" type="ORF">SAMN04489708_12068</name>
</gene>
<dbReference type="Proteomes" id="UP000199317">
    <property type="component" value="Unassembled WGS sequence"/>
</dbReference>